<evidence type="ECO:0000313" key="4">
    <source>
        <dbReference type="Proteomes" id="UP000224006"/>
    </source>
</evidence>
<feature type="compositionally biased region" description="Basic and acidic residues" evidence="2">
    <location>
        <begin position="144"/>
        <end position="153"/>
    </location>
</feature>
<feature type="compositionally biased region" description="Basic and acidic residues" evidence="2">
    <location>
        <begin position="580"/>
        <end position="597"/>
    </location>
</feature>
<reference evidence="3 4" key="1">
    <citation type="submission" date="2017-09" db="EMBL/GenBank/DDBJ databases">
        <title>Genome sequencing of Besnoitia besnoiti strain Bb-Ger1.</title>
        <authorList>
            <person name="Schares G."/>
            <person name="Venepally P."/>
            <person name="Lorenzi H.A."/>
        </authorList>
    </citation>
    <scope>NUCLEOTIDE SEQUENCE [LARGE SCALE GENOMIC DNA]</scope>
    <source>
        <strain evidence="3 4">Bb-Ger1</strain>
    </source>
</reference>
<dbReference type="PANTHER" id="PTHR13037">
    <property type="entry name" value="FORMIN"/>
    <property type="match status" value="1"/>
</dbReference>
<feature type="region of interest" description="Disordered" evidence="2">
    <location>
        <begin position="768"/>
        <end position="804"/>
    </location>
</feature>
<evidence type="ECO:0000256" key="2">
    <source>
        <dbReference type="SAM" id="MobiDB-lite"/>
    </source>
</evidence>
<feature type="region of interest" description="Disordered" evidence="2">
    <location>
        <begin position="893"/>
        <end position="914"/>
    </location>
</feature>
<dbReference type="PANTHER" id="PTHR13037:SF24">
    <property type="entry name" value="POLYCOMB PROTEIN PCL-RELATED"/>
    <property type="match status" value="1"/>
</dbReference>
<organism evidence="3 4">
    <name type="scientific">Besnoitia besnoiti</name>
    <name type="common">Apicomplexan protozoan</name>
    <dbReference type="NCBI Taxonomy" id="94643"/>
    <lineage>
        <taxon>Eukaryota</taxon>
        <taxon>Sar</taxon>
        <taxon>Alveolata</taxon>
        <taxon>Apicomplexa</taxon>
        <taxon>Conoidasida</taxon>
        <taxon>Coccidia</taxon>
        <taxon>Eucoccidiorida</taxon>
        <taxon>Eimeriorina</taxon>
        <taxon>Sarcocystidae</taxon>
        <taxon>Besnoitia</taxon>
    </lineage>
</organism>
<feature type="compositionally biased region" description="Basic and acidic residues" evidence="2">
    <location>
        <begin position="1049"/>
        <end position="1060"/>
    </location>
</feature>
<feature type="region of interest" description="Disordered" evidence="2">
    <location>
        <begin position="1395"/>
        <end position="1438"/>
    </location>
</feature>
<feature type="region of interest" description="Disordered" evidence="2">
    <location>
        <begin position="1"/>
        <end position="52"/>
    </location>
</feature>
<feature type="compositionally biased region" description="Polar residues" evidence="2">
    <location>
        <begin position="473"/>
        <end position="486"/>
    </location>
</feature>
<name>A0A2A9MC42_BESBE</name>
<proteinExistence type="predicted"/>
<feature type="region of interest" description="Disordered" evidence="2">
    <location>
        <begin position="538"/>
        <end position="631"/>
    </location>
</feature>
<dbReference type="RefSeq" id="XP_029216971.1">
    <property type="nucleotide sequence ID" value="XM_029366511.1"/>
</dbReference>
<feature type="compositionally biased region" description="Low complexity" evidence="2">
    <location>
        <begin position="269"/>
        <end position="284"/>
    </location>
</feature>
<dbReference type="GeneID" id="40313087"/>
<sequence>MTVSRSPPGASESFALSSTLEEDSRQQEGSASDWPSSLSHPSPHIRVSFGERPRNSSTLVSFLEEKTPAVPLAVASDGLCTDVPAPSPSFSETAERALSPASASSSFAISAPSPSFPFTVPSCPSSPSSLFSPDILLPPSERSRLAGTEKDPVEPEEIQQAEARGARGAAVSFGEGMRLFSLAHFALSWKREKSEPRFAAARNEGEIETGSVWGLYMLASLALAAAASLTRHCGGESARKKSGDAKRERLFRLLDLPLPPPLPLPSLLPPQSSSPSRSPSASSSSPPPPLPWLLGPVEACRCAAAGGCHSAPSAACPPFDAFASSFAQAASKPGPPCVAAEAPLSHLQPRESPFSSLVTPAGALEARCACASPSQVSPCAGPLCAFASVVGTELFFARQGRRVALLYEGWTMKESRWRRVWRRRYLMLFAVTHGPCEALDKASVTGMASRIPAARRIRGSSAQTQAHLPLAARSSTFTGGSDSVSRPETPAGETVSGGSGPPSARFSLSLESSLWWILGRAERKQIGDAETRKECLDFSSASPFSPRPLSLAKTNQCESRSAEEATGAREQSLRWAPPRRPGEERDARTRRREERECATQFASTPGSATRKRSARGSDNSERPAAWAAEDERATGRCETCSRVQLFLAAYEVNPRCTRRREMESSETGPAAPSQTSYASFGHALRCPHTPFKSADAAECAATPARETEIGEEQKALASLLAYPAPPPTDIVTLSTDMAAEILPAVLPRARLQLSSACPFLAQEAARGSSSSASHIGPESSPHHSVGGRKRRQERERRQLAAAARREELLSHEALGTMWAMAGESDAPAEEEEERDDEGWECVERPAERDAESDFIECETLVLRSADGRRLRLAPCSAFLSPSPCGGCPHLPTSARRESCDTASPPAPSPSKAWPPAQRACAASLKSDASSCRGSPPLSCARAASPLRSALPRLPVAASHLSGLSAALHAFSPRVSESAGSTTAPSPALSCSSSCASSRLSSDIFRGIGESACGAVADAEEVVSRLRESHSPEACDDWRAAHGAGAARAEEATVVRRRSEQADGDSGRGWCRAARREREAARATTEGERQHSGKSARDAETWCKSNEEDESPVLLAGPETTGRRAEERDERAEEVGGDRVAAEEKIKQCRGGSDSYVSQEGRIGAREAFRLQSVDVEADHTHSLSSCQMSPSGCGKETASRELRMWADAVNLVLSSPCLSSSSRGAASASASCPLCPPRVPSKGAGGPLPPCRHTSRQPRPDAVASARPDAPEVPGSLLPFLGRHPSLESSIPPSSPLQLFLSPCRFASLSADSQLRERAPTPSGSPQAPVQAGGCGSGHSAAAPSPAAVAAAAPPGSHWRDQELLLLSLLQAERRQGRGACLWAPLAPAPPPRFAAGLAGGDASLAGTASGSPEAESASARREGESLSSPQGRQGLDSLRFVSQGGVKGAHDRLGDNWVRSCCDQIGFDELRLRLFTYAVANRGGA</sequence>
<evidence type="ECO:0000256" key="1">
    <source>
        <dbReference type="ARBA" id="ARBA00022581"/>
    </source>
</evidence>
<dbReference type="Proteomes" id="UP000224006">
    <property type="component" value="Chromosome VIII"/>
</dbReference>
<evidence type="ECO:0000313" key="3">
    <source>
        <dbReference type="EMBL" id="PFH32962.1"/>
    </source>
</evidence>
<feature type="region of interest" description="Disordered" evidence="2">
    <location>
        <begin position="1242"/>
        <end position="1277"/>
    </location>
</feature>
<feature type="compositionally biased region" description="Low complexity" evidence="2">
    <location>
        <begin position="1395"/>
        <end position="1418"/>
    </location>
</feature>
<feature type="compositionally biased region" description="Low complexity" evidence="2">
    <location>
        <begin position="1338"/>
        <end position="1347"/>
    </location>
</feature>
<feature type="compositionally biased region" description="Polar residues" evidence="2">
    <location>
        <begin position="27"/>
        <end position="40"/>
    </location>
</feature>
<dbReference type="EMBL" id="NWUJ01000009">
    <property type="protein sequence ID" value="PFH32962.1"/>
    <property type="molecule type" value="Genomic_DNA"/>
</dbReference>
<dbReference type="OrthoDB" id="10406953at2759"/>
<accession>A0A2A9MC42</accession>
<gene>
    <name evidence="3" type="ORF">BESB_081610</name>
</gene>
<protein>
    <submittedName>
        <fullName evidence="3">Uncharacterized protein</fullName>
    </submittedName>
</protein>
<feature type="compositionally biased region" description="Basic and acidic residues" evidence="2">
    <location>
        <begin position="1073"/>
        <end position="1100"/>
    </location>
</feature>
<feature type="region of interest" description="Disordered" evidence="2">
    <location>
        <begin position="1049"/>
        <end position="1137"/>
    </location>
</feature>
<feature type="region of interest" description="Disordered" evidence="2">
    <location>
        <begin position="264"/>
        <end position="288"/>
    </location>
</feature>
<keyword evidence="4" id="KW-1185">Reference proteome</keyword>
<feature type="compositionally biased region" description="Basic and acidic residues" evidence="2">
    <location>
        <begin position="792"/>
        <end position="804"/>
    </location>
</feature>
<keyword evidence="1" id="KW-0945">Host-virus interaction</keyword>
<feature type="region of interest" description="Disordered" evidence="2">
    <location>
        <begin position="457"/>
        <end position="503"/>
    </location>
</feature>
<comment type="caution">
    <text evidence="3">The sequence shown here is derived from an EMBL/GenBank/DDBJ whole genome shotgun (WGS) entry which is preliminary data.</text>
</comment>
<dbReference type="VEuPathDB" id="ToxoDB:BESB_081610"/>
<dbReference type="KEGG" id="bbes:BESB_081610"/>
<feature type="region of interest" description="Disordered" evidence="2">
    <location>
        <begin position="1313"/>
        <end position="1347"/>
    </location>
</feature>
<feature type="region of interest" description="Disordered" evidence="2">
    <location>
        <begin position="144"/>
        <end position="164"/>
    </location>
</feature>
<feature type="compositionally biased region" description="Basic and acidic residues" evidence="2">
    <location>
        <begin position="1120"/>
        <end position="1137"/>
    </location>
</feature>